<organism evidence="2 3">
    <name type="scientific">Micromonospora sonneratiae</name>
    <dbReference type="NCBI Taxonomy" id="1184706"/>
    <lineage>
        <taxon>Bacteria</taxon>
        <taxon>Bacillati</taxon>
        <taxon>Actinomycetota</taxon>
        <taxon>Actinomycetes</taxon>
        <taxon>Micromonosporales</taxon>
        <taxon>Micromonosporaceae</taxon>
        <taxon>Micromonospora</taxon>
    </lineage>
</organism>
<feature type="region of interest" description="Disordered" evidence="1">
    <location>
        <begin position="1"/>
        <end position="21"/>
    </location>
</feature>
<accession>A0ABW3YFR9</accession>
<dbReference type="Proteomes" id="UP001597260">
    <property type="component" value="Unassembled WGS sequence"/>
</dbReference>
<name>A0ABW3YFR9_9ACTN</name>
<feature type="compositionally biased region" description="Polar residues" evidence="1">
    <location>
        <begin position="1"/>
        <end position="20"/>
    </location>
</feature>
<protein>
    <submittedName>
        <fullName evidence="2">Multiple cyclophane-containing RiPP AmcA</fullName>
    </submittedName>
</protein>
<gene>
    <name evidence="2" type="primary">amcA</name>
    <name evidence="2" type="ORF">ACFQ4H_19215</name>
</gene>
<comment type="caution">
    <text evidence="2">The sequence shown here is derived from an EMBL/GenBank/DDBJ whole genome shotgun (WGS) entry which is preliminary data.</text>
</comment>
<sequence>MTLYLSRNATASAVDGSTGSARPDALIVTDRIVLPQIDPPLYTHVWHQLFARNPRRKDHR</sequence>
<reference evidence="3" key="1">
    <citation type="journal article" date="2019" name="Int. J. Syst. Evol. Microbiol.">
        <title>The Global Catalogue of Microorganisms (GCM) 10K type strain sequencing project: providing services to taxonomists for standard genome sequencing and annotation.</title>
        <authorList>
            <consortium name="The Broad Institute Genomics Platform"/>
            <consortium name="The Broad Institute Genome Sequencing Center for Infectious Disease"/>
            <person name="Wu L."/>
            <person name="Ma J."/>
        </authorList>
    </citation>
    <scope>NUCLEOTIDE SEQUENCE [LARGE SCALE GENOMIC DNA]</scope>
    <source>
        <strain evidence="3">JCM 31037</strain>
    </source>
</reference>
<dbReference type="RefSeq" id="WP_377572373.1">
    <property type="nucleotide sequence ID" value="NZ_JBHTMP010000029.1"/>
</dbReference>
<evidence type="ECO:0000256" key="1">
    <source>
        <dbReference type="SAM" id="MobiDB-lite"/>
    </source>
</evidence>
<dbReference type="NCBIfam" id="NF041725">
    <property type="entry name" value="phane_AmcA_5"/>
    <property type="match status" value="1"/>
</dbReference>
<keyword evidence="3" id="KW-1185">Reference proteome</keyword>
<evidence type="ECO:0000313" key="3">
    <source>
        <dbReference type="Proteomes" id="UP001597260"/>
    </source>
</evidence>
<evidence type="ECO:0000313" key="2">
    <source>
        <dbReference type="EMBL" id="MFD1323221.1"/>
    </source>
</evidence>
<dbReference type="EMBL" id="JBHTMP010000029">
    <property type="protein sequence ID" value="MFD1323221.1"/>
    <property type="molecule type" value="Genomic_DNA"/>
</dbReference>
<proteinExistence type="predicted"/>